<dbReference type="InterPro" id="IPR028082">
    <property type="entry name" value="Peripla_BP_I"/>
</dbReference>
<dbReference type="EMBL" id="BAAAQK010000005">
    <property type="protein sequence ID" value="GAA1840010.1"/>
    <property type="molecule type" value="Genomic_DNA"/>
</dbReference>
<dbReference type="RefSeq" id="WP_344414646.1">
    <property type="nucleotide sequence ID" value="NZ_BAAAQK010000005.1"/>
</dbReference>
<evidence type="ECO:0000313" key="4">
    <source>
        <dbReference type="EMBL" id="GAA1840010.1"/>
    </source>
</evidence>
<dbReference type="PANTHER" id="PTHR47235">
    <property type="entry name" value="BLR6548 PROTEIN"/>
    <property type="match status" value="1"/>
</dbReference>
<evidence type="ECO:0000313" key="5">
    <source>
        <dbReference type="Proteomes" id="UP001500449"/>
    </source>
</evidence>
<dbReference type="PROSITE" id="PS51257">
    <property type="entry name" value="PROKAR_LIPOPROTEIN"/>
    <property type="match status" value="1"/>
</dbReference>
<comment type="similarity">
    <text evidence="1">Belongs to the leucine-binding protein family.</text>
</comment>
<feature type="domain" description="Leucine-binding protein" evidence="3">
    <location>
        <begin position="51"/>
        <end position="384"/>
    </location>
</feature>
<organism evidence="4 5">
    <name type="scientific">Pseudonocardia ailaonensis</name>
    <dbReference type="NCBI Taxonomy" id="367279"/>
    <lineage>
        <taxon>Bacteria</taxon>
        <taxon>Bacillati</taxon>
        <taxon>Actinomycetota</taxon>
        <taxon>Actinomycetes</taxon>
        <taxon>Pseudonocardiales</taxon>
        <taxon>Pseudonocardiaceae</taxon>
        <taxon>Pseudonocardia</taxon>
    </lineage>
</organism>
<dbReference type="InterPro" id="IPR028081">
    <property type="entry name" value="Leu-bd"/>
</dbReference>
<evidence type="ECO:0000259" key="3">
    <source>
        <dbReference type="Pfam" id="PF13458"/>
    </source>
</evidence>
<keyword evidence="5" id="KW-1185">Reference proteome</keyword>
<reference evidence="4 5" key="1">
    <citation type="journal article" date="2019" name="Int. J. Syst. Evol. Microbiol.">
        <title>The Global Catalogue of Microorganisms (GCM) 10K type strain sequencing project: providing services to taxonomists for standard genome sequencing and annotation.</title>
        <authorList>
            <consortium name="The Broad Institute Genomics Platform"/>
            <consortium name="The Broad Institute Genome Sequencing Center for Infectious Disease"/>
            <person name="Wu L."/>
            <person name="Ma J."/>
        </authorList>
    </citation>
    <scope>NUCLEOTIDE SEQUENCE [LARGE SCALE GENOMIC DNA]</scope>
    <source>
        <strain evidence="4 5">JCM 16009</strain>
    </source>
</reference>
<sequence length="414" mass="43096">MNTTGKFGRASALPRSLRVLAGAAAVALSVAACGGGGGAASTSGTGGVWHVGGSMILSGAAASYGSNMAGGMLAYFEDVNAKGGVAGRKIQLDQADGGLVAAQTIQSIKQLSQQNDAIVIGGLLPSSAVLNAKSAIEQAKVPVLLGSPVTSMVRPAMDYVYGGGAPLFGDEAFMQADFAKAKLIQPGQAPRVAFVYQISAESQLWADNIQKLAAQNGWNVVGVESYQVGTTDFAAQAAKIGAAKPDIIFGAFDQSNFAFIKALMASNVTAPLVANQGGPHADQMQQLNYPALYVGRQIVYPTGDEPAVTAYRDLVKKYAPQADVQSHITQYGYLQAKIIVGALQKCGNDCTPAKMNDTLKSTTSIDTGGFTFTPITYSAQSTQGLDSEKFYTWDKASQQVKLLPESYTYKGQAS</sequence>
<dbReference type="SUPFAM" id="SSF53822">
    <property type="entry name" value="Periplasmic binding protein-like I"/>
    <property type="match status" value="1"/>
</dbReference>
<proteinExistence type="inferred from homology"/>
<evidence type="ECO:0000256" key="2">
    <source>
        <dbReference type="ARBA" id="ARBA00022729"/>
    </source>
</evidence>
<evidence type="ECO:0000256" key="1">
    <source>
        <dbReference type="ARBA" id="ARBA00010062"/>
    </source>
</evidence>
<comment type="caution">
    <text evidence="4">The sequence shown here is derived from an EMBL/GenBank/DDBJ whole genome shotgun (WGS) entry which is preliminary data.</text>
</comment>
<gene>
    <name evidence="4" type="ORF">GCM10009836_19060</name>
</gene>
<accession>A0ABN2MYH0</accession>
<dbReference type="Gene3D" id="3.40.50.2300">
    <property type="match status" value="2"/>
</dbReference>
<dbReference type="Proteomes" id="UP001500449">
    <property type="component" value="Unassembled WGS sequence"/>
</dbReference>
<name>A0ABN2MYH0_9PSEU</name>
<dbReference type="Pfam" id="PF13458">
    <property type="entry name" value="Peripla_BP_6"/>
    <property type="match status" value="1"/>
</dbReference>
<protein>
    <submittedName>
        <fullName evidence="4">ABC transporter substrate-binding protein</fullName>
    </submittedName>
</protein>
<dbReference type="PANTHER" id="PTHR47235:SF1">
    <property type="entry name" value="BLR6548 PROTEIN"/>
    <property type="match status" value="1"/>
</dbReference>
<keyword evidence="2" id="KW-0732">Signal</keyword>